<protein>
    <submittedName>
        <fullName evidence="3">GNAT family acetyltransferase</fullName>
    </submittedName>
</protein>
<dbReference type="AlphaFoldDB" id="A0A147GM92"/>
<comment type="caution">
    <text evidence="3">The sequence shown here is derived from an EMBL/GenBank/DDBJ whole genome shotgun (WGS) entry which is preliminary data.</text>
</comment>
<dbReference type="OrthoDB" id="9803233at2"/>
<proteinExistence type="predicted"/>
<dbReference type="Gene3D" id="3.40.630.30">
    <property type="match status" value="1"/>
</dbReference>
<evidence type="ECO:0000313" key="4">
    <source>
        <dbReference type="Proteomes" id="UP000072741"/>
    </source>
</evidence>
<dbReference type="PANTHER" id="PTHR13947">
    <property type="entry name" value="GNAT FAMILY N-ACETYLTRANSFERASE"/>
    <property type="match status" value="1"/>
</dbReference>
<keyword evidence="1 3" id="KW-0808">Transferase</keyword>
<feature type="domain" description="N-acetyltransferase" evidence="2">
    <location>
        <begin position="5"/>
        <end position="161"/>
    </location>
</feature>
<evidence type="ECO:0000313" key="3">
    <source>
        <dbReference type="EMBL" id="KTT14556.1"/>
    </source>
</evidence>
<dbReference type="InterPro" id="IPR050769">
    <property type="entry name" value="NAT_camello-type"/>
</dbReference>
<dbReference type="Proteomes" id="UP000072741">
    <property type="component" value="Unassembled WGS sequence"/>
</dbReference>
<dbReference type="PANTHER" id="PTHR13947:SF37">
    <property type="entry name" value="LD18367P"/>
    <property type="match status" value="1"/>
</dbReference>
<accession>A0A147GM92</accession>
<keyword evidence="4" id="KW-1185">Reference proteome</keyword>
<organism evidence="3 4">
    <name type="scientific">Pseudacidovorax intermedius</name>
    <dbReference type="NCBI Taxonomy" id="433924"/>
    <lineage>
        <taxon>Bacteria</taxon>
        <taxon>Pseudomonadati</taxon>
        <taxon>Pseudomonadota</taxon>
        <taxon>Betaproteobacteria</taxon>
        <taxon>Burkholderiales</taxon>
        <taxon>Comamonadaceae</taxon>
        <taxon>Pseudacidovorax</taxon>
    </lineage>
</organism>
<dbReference type="PROSITE" id="PS51186">
    <property type="entry name" value="GNAT"/>
    <property type="match status" value="1"/>
</dbReference>
<dbReference type="InterPro" id="IPR000182">
    <property type="entry name" value="GNAT_dom"/>
</dbReference>
<dbReference type="InterPro" id="IPR016181">
    <property type="entry name" value="Acyl_CoA_acyltransferase"/>
</dbReference>
<dbReference type="EMBL" id="LDSL01000183">
    <property type="protein sequence ID" value="KTT14556.1"/>
    <property type="molecule type" value="Genomic_DNA"/>
</dbReference>
<evidence type="ECO:0000256" key="1">
    <source>
        <dbReference type="ARBA" id="ARBA00022679"/>
    </source>
</evidence>
<dbReference type="GO" id="GO:0008080">
    <property type="term" value="F:N-acetyltransferase activity"/>
    <property type="evidence" value="ECO:0007669"/>
    <property type="project" value="InterPro"/>
</dbReference>
<gene>
    <name evidence="3" type="ORF">NS331_23335</name>
</gene>
<reference evidence="3 4" key="1">
    <citation type="journal article" date="2016" name="Front. Microbiol.">
        <title>Genomic Resource of Rice Seed Associated Bacteria.</title>
        <authorList>
            <person name="Midha S."/>
            <person name="Bansal K."/>
            <person name="Sharma S."/>
            <person name="Kumar N."/>
            <person name="Patil P.P."/>
            <person name="Chaudhry V."/>
            <person name="Patil P.B."/>
        </authorList>
    </citation>
    <scope>NUCLEOTIDE SEQUENCE [LARGE SCALE GENOMIC DNA]</scope>
    <source>
        <strain evidence="3 4">NS331</strain>
    </source>
</reference>
<dbReference type="RefSeq" id="WP_058644312.1">
    <property type="nucleotide sequence ID" value="NZ_LDSL01000183.1"/>
</dbReference>
<sequence length="169" mass="18347">MATAVHIRPARPADGDAIVALILPIQQQEFGIAVTREGQPDLADIDGFYRRGAGDFWLACAGERVVGSIALLDIGQGQAALRKMFVARDFRGRDHGVAQRLLDHLVAESAARGLREIFLGTTAQFLAAHRFYEKNGFSQIDRADLPAAFPVMAVDSRFYVRRPSGGAPA</sequence>
<dbReference type="Pfam" id="PF00583">
    <property type="entry name" value="Acetyltransf_1"/>
    <property type="match status" value="1"/>
</dbReference>
<dbReference type="CDD" id="cd04301">
    <property type="entry name" value="NAT_SF"/>
    <property type="match status" value="1"/>
</dbReference>
<evidence type="ECO:0000259" key="2">
    <source>
        <dbReference type="PROSITE" id="PS51186"/>
    </source>
</evidence>
<name>A0A147GM92_9BURK</name>
<dbReference type="SUPFAM" id="SSF55729">
    <property type="entry name" value="Acyl-CoA N-acyltransferases (Nat)"/>
    <property type="match status" value="1"/>
</dbReference>